<protein>
    <submittedName>
        <fullName evidence="1">Uncharacterized protein</fullName>
    </submittedName>
</protein>
<name>A0A0D9YEN5_9ORYZ</name>
<dbReference type="EnsemblPlants" id="OGLUM01G34200.1">
    <property type="protein sequence ID" value="OGLUM01G34200.1"/>
    <property type="gene ID" value="OGLUM01G34200"/>
</dbReference>
<reference evidence="1" key="2">
    <citation type="submission" date="2015-04" db="UniProtKB">
        <authorList>
            <consortium name="EnsemblPlants"/>
        </authorList>
    </citation>
    <scope>IDENTIFICATION</scope>
</reference>
<organism evidence="1">
    <name type="scientific">Oryza glumipatula</name>
    <dbReference type="NCBI Taxonomy" id="40148"/>
    <lineage>
        <taxon>Eukaryota</taxon>
        <taxon>Viridiplantae</taxon>
        <taxon>Streptophyta</taxon>
        <taxon>Embryophyta</taxon>
        <taxon>Tracheophyta</taxon>
        <taxon>Spermatophyta</taxon>
        <taxon>Magnoliopsida</taxon>
        <taxon>Liliopsida</taxon>
        <taxon>Poales</taxon>
        <taxon>Poaceae</taxon>
        <taxon>BOP clade</taxon>
        <taxon>Oryzoideae</taxon>
        <taxon>Oryzeae</taxon>
        <taxon>Oryzinae</taxon>
        <taxon>Oryza</taxon>
    </lineage>
</organism>
<dbReference type="AlphaFoldDB" id="A0A0D9YEN5"/>
<reference evidence="1" key="1">
    <citation type="submission" date="2013-08" db="EMBL/GenBank/DDBJ databases">
        <title>Oryza genome evolution.</title>
        <authorList>
            <person name="Wing R.A."/>
            <person name="Panaud O."/>
            <person name="Oliveira A.C."/>
        </authorList>
    </citation>
    <scope>NUCLEOTIDE SEQUENCE</scope>
</reference>
<reference evidence="1" key="3">
    <citation type="submission" date="2018-05" db="EMBL/GenBank/DDBJ databases">
        <title>OgluRS3 (Oryza glumaepatula Reference Sequence Version 3).</title>
        <authorList>
            <person name="Zhang J."/>
            <person name="Kudrna D."/>
            <person name="Lee S."/>
            <person name="Talag J."/>
            <person name="Welchert J."/>
            <person name="Wing R.A."/>
        </authorList>
    </citation>
    <scope>NUCLEOTIDE SEQUENCE [LARGE SCALE GENOMIC DNA]</scope>
</reference>
<accession>A0A0D9YEN5</accession>
<dbReference type="HOGENOM" id="CLU_2516290_0_0_1"/>
<sequence>MWCTRVQGPHGELEVGTYIVAGKKKLRTKTRPSPPFPFGYRLLTAVHRRMPEQNPSDGTCRQTNHAVLAISTISFTRGPATTCPR</sequence>
<keyword evidence="2" id="KW-1185">Reference proteome</keyword>
<dbReference type="Gramene" id="OGLUM01G34200.1">
    <property type="protein sequence ID" value="OGLUM01G34200.1"/>
    <property type="gene ID" value="OGLUM01G34200"/>
</dbReference>
<dbReference type="Proteomes" id="UP000026961">
    <property type="component" value="Chromosome 1"/>
</dbReference>
<evidence type="ECO:0000313" key="2">
    <source>
        <dbReference type="Proteomes" id="UP000026961"/>
    </source>
</evidence>
<evidence type="ECO:0000313" key="1">
    <source>
        <dbReference type="EnsemblPlants" id="OGLUM01G34200.1"/>
    </source>
</evidence>
<proteinExistence type="predicted"/>